<gene>
    <name evidence="2" type="ORF">ACFP3J_12420</name>
</gene>
<evidence type="ECO:0000313" key="2">
    <source>
        <dbReference type="EMBL" id="MFC5656287.1"/>
    </source>
</evidence>
<proteinExistence type="predicted"/>
<dbReference type="EMBL" id="JBHSOE010000016">
    <property type="protein sequence ID" value="MFC5656287.1"/>
    <property type="molecule type" value="Genomic_DNA"/>
</dbReference>
<sequence length="351" mass="36202">MPHRRKHALTGVAAALVAGVLAAAAPTPQATAVPGSGTVTVTAPSAPRAGVPDVLTVESPDVVPEGVTWDPTRGAFLVGSARKGTVSVVTPQGALRPLITDPRLVSTYGVHVDAPRHRVLVAYADPGVAAGSTPKTAHRISGIGIYDLRTGEPIHLVDLTRLNPGKSDYFVNDFAVAPDGTAYAADVFAPEIYRITPDGHPSVLTRDARFAGEDGRPGLNGLVWHPSGHLLAVNDSTGALYRVSPHDGAVRQVRLDHPVLGGDGLSVHGDGDLAVVTNTMATPKGREAVTVLRSTTAWRGATTVRTLAPWASPEPTTSVGTPYGTYVVSGGVGTLFGGGAAADTFTLRRLS</sequence>
<accession>A0ABW0WDK6</accession>
<dbReference type="Gene3D" id="2.120.10.30">
    <property type="entry name" value="TolB, C-terminal domain"/>
    <property type="match status" value="1"/>
</dbReference>
<feature type="chain" id="PRO_5045378239" description="SMP-30/Gluconolactonase/LRE-like region domain-containing protein" evidence="1">
    <location>
        <begin position="33"/>
        <end position="351"/>
    </location>
</feature>
<feature type="signal peptide" evidence="1">
    <location>
        <begin position="1"/>
        <end position="32"/>
    </location>
</feature>
<evidence type="ECO:0000256" key="1">
    <source>
        <dbReference type="SAM" id="SignalP"/>
    </source>
</evidence>
<evidence type="ECO:0008006" key="4">
    <source>
        <dbReference type="Google" id="ProtNLM"/>
    </source>
</evidence>
<dbReference type="InterPro" id="IPR011042">
    <property type="entry name" value="6-blade_b-propeller_TolB-like"/>
</dbReference>
<dbReference type="PROSITE" id="PS51318">
    <property type="entry name" value="TAT"/>
    <property type="match status" value="1"/>
</dbReference>
<keyword evidence="1" id="KW-0732">Signal</keyword>
<dbReference type="Proteomes" id="UP001596065">
    <property type="component" value="Unassembled WGS sequence"/>
</dbReference>
<reference evidence="3" key="1">
    <citation type="journal article" date="2019" name="Int. J. Syst. Evol. Microbiol.">
        <title>The Global Catalogue of Microorganisms (GCM) 10K type strain sequencing project: providing services to taxonomists for standard genome sequencing and annotation.</title>
        <authorList>
            <consortium name="The Broad Institute Genomics Platform"/>
            <consortium name="The Broad Institute Genome Sequencing Center for Infectious Disease"/>
            <person name="Wu L."/>
            <person name="Ma J."/>
        </authorList>
    </citation>
    <scope>NUCLEOTIDE SEQUENCE [LARGE SCALE GENOMIC DNA]</scope>
    <source>
        <strain evidence="3">KCTC 5701</strain>
    </source>
</reference>
<comment type="caution">
    <text evidence="2">The sequence shown here is derived from an EMBL/GenBank/DDBJ whole genome shotgun (WGS) entry which is preliminary data.</text>
</comment>
<evidence type="ECO:0000313" key="3">
    <source>
        <dbReference type="Proteomes" id="UP001596065"/>
    </source>
</evidence>
<dbReference type="InterPro" id="IPR053224">
    <property type="entry name" value="Sensory_adhesion_molecule"/>
</dbReference>
<protein>
    <recommendedName>
        <fullName evidence="4">SMP-30/Gluconolactonase/LRE-like region domain-containing protein</fullName>
    </recommendedName>
</protein>
<dbReference type="PANTHER" id="PTHR31460">
    <property type="match status" value="1"/>
</dbReference>
<dbReference type="RefSeq" id="WP_344350887.1">
    <property type="nucleotide sequence ID" value="NZ_BAAASM010000037.1"/>
</dbReference>
<name>A0ABW0WDK6_STRNO</name>
<keyword evidence="3" id="KW-1185">Reference proteome</keyword>
<dbReference type="InterPro" id="IPR006311">
    <property type="entry name" value="TAT_signal"/>
</dbReference>
<dbReference type="SUPFAM" id="SSF63829">
    <property type="entry name" value="Calcium-dependent phosphotriesterase"/>
    <property type="match status" value="1"/>
</dbReference>
<dbReference type="PANTHER" id="PTHR31460:SF3">
    <property type="entry name" value="MESOCENTIN"/>
    <property type="match status" value="1"/>
</dbReference>
<organism evidence="2 3">
    <name type="scientific">Streptomyces nogalater</name>
    <dbReference type="NCBI Taxonomy" id="38314"/>
    <lineage>
        <taxon>Bacteria</taxon>
        <taxon>Bacillati</taxon>
        <taxon>Actinomycetota</taxon>
        <taxon>Actinomycetes</taxon>
        <taxon>Kitasatosporales</taxon>
        <taxon>Streptomycetaceae</taxon>
        <taxon>Streptomyces</taxon>
    </lineage>
</organism>